<organism evidence="1">
    <name type="scientific">marine sediment metagenome</name>
    <dbReference type="NCBI Taxonomy" id="412755"/>
    <lineage>
        <taxon>unclassified sequences</taxon>
        <taxon>metagenomes</taxon>
        <taxon>ecological metagenomes</taxon>
    </lineage>
</organism>
<evidence type="ECO:0000313" key="1">
    <source>
        <dbReference type="EMBL" id="KKL48698.1"/>
    </source>
</evidence>
<sequence length="88" mass="10278">MAHSRPSFDRGLFLIPEPLNAEELIRLADALKNTPAFQNTQRRVENRRALRRRDHKVNIAGISEMLEDRTPSLEIHEDRYANRLRSAD</sequence>
<gene>
    <name evidence="1" type="ORF">LCGC14_2322880</name>
</gene>
<dbReference type="EMBL" id="LAZR01033226">
    <property type="protein sequence ID" value="KKL48698.1"/>
    <property type="molecule type" value="Genomic_DNA"/>
</dbReference>
<reference evidence="1" key="1">
    <citation type="journal article" date="2015" name="Nature">
        <title>Complex archaea that bridge the gap between prokaryotes and eukaryotes.</title>
        <authorList>
            <person name="Spang A."/>
            <person name="Saw J.H."/>
            <person name="Jorgensen S.L."/>
            <person name="Zaremba-Niedzwiedzka K."/>
            <person name="Martijn J."/>
            <person name="Lind A.E."/>
            <person name="van Eijk R."/>
            <person name="Schleper C."/>
            <person name="Guy L."/>
            <person name="Ettema T.J."/>
        </authorList>
    </citation>
    <scope>NUCLEOTIDE SEQUENCE</scope>
</reference>
<protein>
    <submittedName>
        <fullName evidence="1">Uncharacterized protein</fullName>
    </submittedName>
</protein>
<comment type="caution">
    <text evidence="1">The sequence shown here is derived from an EMBL/GenBank/DDBJ whole genome shotgun (WGS) entry which is preliminary data.</text>
</comment>
<dbReference type="AlphaFoldDB" id="A0A0F9CHA6"/>
<accession>A0A0F9CHA6</accession>
<name>A0A0F9CHA6_9ZZZZ</name>
<feature type="non-terminal residue" evidence="1">
    <location>
        <position position="88"/>
    </location>
</feature>
<proteinExistence type="predicted"/>